<accession>A0ACC6QKF7</accession>
<gene>
    <name evidence="1" type="ORF">WKI58_20000</name>
</gene>
<protein>
    <submittedName>
        <fullName evidence="1">Glycoside hydrolase family 15 protein</fullName>
    </submittedName>
</protein>
<dbReference type="Proteomes" id="UP001375539">
    <property type="component" value="Unassembled WGS sequence"/>
</dbReference>
<dbReference type="EMBL" id="JBBKAI010000002">
    <property type="protein sequence ID" value="MEJ8658771.1"/>
    <property type="molecule type" value="Genomic_DNA"/>
</dbReference>
<keyword evidence="2" id="KW-1185">Reference proteome</keyword>
<keyword evidence="1" id="KW-0378">Hydrolase</keyword>
<proteinExistence type="predicted"/>
<organism evidence="1 2">
    <name type="scientific">Streptomyces pratisoli</name>
    <dbReference type="NCBI Taxonomy" id="3139917"/>
    <lineage>
        <taxon>Bacteria</taxon>
        <taxon>Bacillati</taxon>
        <taxon>Actinomycetota</taxon>
        <taxon>Actinomycetes</taxon>
        <taxon>Kitasatosporales</taxon>
        <taxon>Streptomycetaceae</taxon>
        <taxon>Streptomyces</taxon>
    </lineage>
</organism>
<evidence type="ECO:0000313" key="1">
    <source>
        <dbReference type="EMBL" id="MEJ8658771.1"/>
    </source>
</evidence>
<comment type="caution">
    <text evidence="1">The sequence shown here is derived from an EMBL/GenBank/DDBJ whole genome shotgun (WGS) entry which is preliminary data.</text>
</comment>
<sequence>MSEWLPLVRQAGYLPLEDHGLIGDGSTCALVGRDGSTGFLCVPRFDSPALVCPLLDRERGGAFHLTVAAAAESRQFYVPGTGVLVTEIRSAEGTIRITDAMPLRPGSALEEDAHAGTGTLLRLVEVVHGRAEIGLRLEPRGGASLQRTGEDVRLTASTHGGELRLRASRPMPVWPGVTSMREGDRFWVCLQWEPGARPPHDADHVVAETIRVWRRWSDFLVQDVPHRDLVHRSAITLKLLDYFANGAIVAAATSALPERIGGNRNWDYRYAWVRDAAYTVFALRRIGLPMEAGGFLTWVLDAVENSGGPRVVYDIDGRLAPVETIDAELEGYRRSSPVRWGNDASHQVQHDVYGEILDCAFQWAATGGSFDTKLWERLRSLTEAARTAWERPDHGIWEVRSPARPFTYSAAMCQVALDRAARLSRRLHLPGDPRAWEMDAEAIKSRILSEAWDPDLRALTEHMSPGGGLDASLLALPLRRVLPADHPKMIATCRTVAERLDAGGGLLYRYLPAKSPDGVGGAEGAFVLCGFWHVDNLVGQGRIAEATELFERLCWYANPPGLLPEQIDPSTGAFLGNFPQALSHVGLISSAVLIGRADRGLEPELSTHAWFE</sequence>
<name>A0ACC6QKF7_9ACTN</name>
<evidence type="ECO:0000313" key="2">
    <source>
        <dbReference type="Proteomes" id="UP001375539"/>
    </source>
</evidence>
<reference evidence="1" key="1">
    <citation type="submission" date="2024-03" db="EMBL/GenBank/DDBJ databases">
        <title>Novel Streptomyces species of biotechnological and ecological value are a feature of Machair soil.</title>
        <authorList>
            <person name="Prole J.R."/>
            <person name="Goodfellow M."/>
            <person name="Allenby N."/>
            <person name="Ward A.C."/>
        </authorList>
    </citation>
    <scope>NUCLEOTIDE SEQUENCE</scope>
    <source>
        <strain evidence="1">MS1.AVA.4</strain>
    </source>
</reference>